<comment type="cofactor">
    <cofactor evidence="1">
        <name>thiamine diphosphate</name>
        <dbReference type="ChEBI" id="CHEBI:58937"/>
    </cofactor>
</comment>
<evidence type="ECO:0000256" key="3">
    <source>
        <dbReference type="ARBA" id="ARBA00023052"/>
    </source>
</evidence>
<evidence type="ECO:0000313" key="7">
    <source>
        <dbReference type="Proteomes" id="UP000298325"/>
    </source>
</evidence>
<dbReference type="InterPro" id="IPR050642">
    <property type="entry name" value="PDH_E1_Alpha_Subunit"/>
</dbReference>
<dbReference type="PANTHER" id="PTHR11516:SF60">
    <property type="entry name" value="PYRUVATE DEHYDROGENASE E1 COMPONENT SUBUNIT ALPHA"/>
    <property type="match status" value="1"/>
</dbReference>
<dbReference type="Pfam" id="PF00676">
    <property type="entry name" value="E1_dh"/>
    <property type="match status" value="1"/>
</dbReference>
<evidence type="ECO:0000259" key="5">
    <source>
        <dbReference type="Pfam" id="PF00676"/>
    </source>
</evidence>
<organism evidence="6 7">
    <name type="scientific">Marinobacter confluentis</name>
    <dbReference type="NCBI Taxonomy" id="1697557"/>
    <lineage>
        <taxon>Bacteria</taxon>
        <taxon>Pseudomonadati</taxon>
        <taxon>Pseudomonadota</taxon>
        <taxon>Gammaproteobacteria</taxon>
        <taxon>Pseudomonadales</taxon>
        <taxon>Marinobacteraceae</taxon>
        <taxon>Marinobacter</taxon>
    </lineage>
</organism>
<dbReference type="GO" id="GO:0006086">
    <property type="term" value="P:pyruvate decarboxylation to acetyl-CoA"/>
    <property type="evidence" value="ECO:0007669"/>
    <property type="project" value="TreeGrafter"/>
</dbReference>
<dbReference type="PANTHER" id="PTHR11516">
    <property type="entry name" value="PYRUVATE DEHYDROGENASE E1 COMPONENT, ALPHA SUBUNIT BACTERIAL AND ORGANELLAR"/>
    <property type="match status" value="1"/>
</dbReference>
<gene>
    <name evidence="6" type="ORF">E5Q11_10860</name>
</gene>
<feature type="domain" description="Dehydrogenase E1 component" evidence="5">
    <location>
        <begin position="28"/>
        <end position="326"/>
    </location>
</feature>
<evidence type="ECO:0000256" key="4">
    <source>
        <dbReference type="SAM" id="MobiDB-lite"/>
    </source>
</evidence>
<comment type="caution">
    <text evidence="6">The sequence shown here is derived from an EMBL/GenBank/DDBJ whole genome shotgun (WGS) entry which is preliminary data.</text>
</comment>
<dbReference type="GO" id="GO:0004739">
    <property type="term" value="F:pyruvate dehydrogenase (acetyl-transferring) activity"/>
    <property type="evidence" value="ECO:0007669"/>
    <property type="project" value="TreeGrafter"/>
</dbReference>
<evidence type="ECO:0000256" key="2">
    <source>
        <dbReference type="ARBA" id="ARBA00023002"/>
    </source>
</evidence>
<dbReference type="AlphaFoldDB" id="A0A4Z1C899"/>
<feature type="compositionally biased region" description="Basic residues" evidence="4">
    <location>
        <begin position="1"/>
        <end position="11"/>
    </location>
</feature>
<dbReference type="SUPFAM" id="SSF52518">
    <property type="entry name" value="Thiamin diphosphate-binding fold (THDP-binding)"/>
    <property type="match status" value="1"/>
</dbReference>
<name>A0A4Z1C899_9GAMM</name>
<dbReference type="CDD" id="cd02000">
    <property type="entry name" value="TPP_E1_PDC_ADC_BCADC"/>
    <property type="match status" value="1"/>
</dbReference>
<accession>A0A4Z1C899</accession>
<dbReference type="OrthoDB" id="9780894at2"/>
<evidence type="ECO:0000313" key="6">
    <source>
        <dbReference type="EMBL" id="TGN39148.1"/>
    </source>
</evidence>
<sequence>MTSKTKTRTRAKTASGPSKEEALRMYTQMVRIRTFEDNANQLYLSGKMQGLTHMYSGEEAVAVGICEALTDSDRITSTHRGHGHCVAKGANYKEMFCELLGKQEGYCRGKGGSMHIADQNHGNLGANAIVGGSMGIATGSALRAKLLGQDDVTVCFFGDGATAQGLLYEVMNMAALWKLPVIFACENNGYSEYTKTEEIAAGSITARAEAFGIEAFQVDGQDVLGVNELSKKLVARCRDGDGPFFLELLTYRYHGHHVGDINREYYRSKKEEADWKENRDPIIRFRAWLVEQGIAEESEIDALNAQIKQDAKEAVAYAEAAAYPGVEEVDMHVYAETDPATLRAGK</sequence>
<keyword evidence="3" id="KW-0786">Thiamine pyrophosphate</keyword>
<proteinExistence type="predicted"/>
<dbReference type="RefSeq" id="WP_135803457.1">
    <property type="nucleotide sequence ID" value="NZ_SRPF01000003.1"/>
</dbReference>
<keyword evidence="2" id="KW-0560">Oxidoreductase</keyword>
<feature type="region of interest" description="Disordered" evidence="4">
    <location>
        <begin position="1"/>
        <end position="20"/>
    </location>
</feature>
<reference evidence="6 7" key="1">
    <citation type="submission" date="2019-04" db="EMBL/GenBank/DDBJ databases">
        <authorList>
            <person name="Park S."/>
            <person name="Yoon J.-H."/>
        </authorList>
    </citation>
    <scope>NUCLEOTIDE SEQUENCE [LARGE SCALE GENOMIC DNA]</scope>
    <source>
        <strain evidence="6 7">HJM-18</strain>
    </source>
</reference>
<dbReference type="Gene3D" id="3.40.50.970">
    <property type="match status" value="1"/>
</dbReference>
<dbReference type="Proteomes" id="UP000298325">
    <property type="component" value="Unassembled WGS sequence"/>
</dbReference>
<dbReference type="InterPro" id="IPR029061">
    <property type="entry name" value="THDP-binding"/>
</dbReference>
<evidence type="ECO:0000256" key="1">
    <source>
        <dbReference type="ARBA" id="ARBA00001964"/>
    </source>
</evidence>
<protein>
    <submittedName>
        <fullName evidence="6">Thiamine pyrophosphate-dependent dehydrogenase E1 component subunit alpha</fullName>
    </submittedName>
</protein>
<keyword evidence="7" id="KW-1185">Reference proteome</keyword>
<dbReference type="EMBL" id="SRPF01000003">
    <property type="protein sequence ID" value="TGN39148.1"/>
    <property type="molecule type" value="Genomic_DNA"/>
</dbReference>
<dbReference type="InterPro" id="IPR001017">
    <property type="entry name" value="DH_E1"/>
</dbReference>